<accession>A0A1I3M3H2</accession>
<name>A0A1I3M3H2_9ACTN</name>
<dbReference type="InterPro" id="IPR013225">
    <property type="entry name" value="PaaX_C"/>
</dbReference>
<organism evidence="4 5">
    <name type="scientific">Streptosporangium canum</name>
    <dbReference type="NCBI Taxonomy" id="324952"/>
    <lineage>
        <taxon>Bacteria</taxon>
        <taxon>Bacillati</taxon>
        <taxon>Actinomycetota</taxon>
        <taxon>Actinomycetes</taxon>
        <taxon>Streptosporangiales</taxon>
        <taxon>Streptosporangiaceae</taxon>
        <taxon>Streptosporangium</taxon>
    </lineage>
</organism>
<dbReference type="Gene3D" id="1.20.58.1460">
    <property type="match status" value="1"/>
</dbReference>
<dbReference type="RefSeq" id="WP_093886781.1">
    <property type="nucleotide sequence ID" value="NZ_FOQY01000005.1"/>
</dbReference>
<dbReference type="GO" id="GO:0006351">
    <property type="term" value="P:DNA-templated transcription"/>
    <property type="evidence" value="ECO:0007669"/>
    <property type="project" value="TreeGrafter"/>
</dbReference>
<dbReference type="EMBL" id="FOQY01000005">
    <property type="protein sequence ID" value="SFI91561.1"/>
    <property type="molecule type" value="Genomic_DNA"/>
</dbReference>
<dbReference type="Pfam" id="PF08223">
    <property type="entry name" value="PaaX_C"/>
    <property type="match status" value="1"/>
</dbReference>
<proteinExistence type="predicted"/>
<dbReference type="GeneID" id="96297878"/>
<evidence type="ECO:0000259" key="3">
    <source>
        <dbReference type="Pfam" id="PF20803"/>
    </source>
</evidence>
<dbReference type="InterPro" id="IPR012906">
    <property type="entry name" value="PaaX-like_N"/>
</dbReference>
<sequence>MANEDDPLGLRPLTARSVILSTLLGTHPPRLGAGRLVRVGALFGISEGTVRVALSRMVAAGDLGQPDGFYELSERLRLRQARQDESRSPGTRAWDGTWEVAIVTAERRPAAERAALREAMAALRLAEVREGVWMRPDNLSRGRPAVVAGQCAFLRAVPEEDPASLAGSLWDLPAWARHARALQSAFDAATTVAGRFALAAAALRHLLADPLLPAGLLPGDWPGDGLRRRYDLFEAEFGALVRDHLRATDRP</sequence>
<evidence type="ECO:0000259" key="1">
    <source>
        <dbReference type="Pfam" id="PF07848"/>
    </source>
</evidence>
<feature type="domain" description="Transcriptional repressor PaaX-like N-terminal" evidence="1">
    <location>
        <begin position="15"/>
        <end position="75"/>
    </location>
</feature>
<dbReference type="InterPro" id="IPR036388">
    <property type="entry name" value="WH-like_DNA-bd_sf"/>
</dbReference>
<dbReference type="Pfam" id="PF07848">
    <property type="entry name" value="PaaX"/>
    <property type="match status" value="1"/>
</dbReference>
<dbReference type="Gene3D" id="3.30.70.2650">
    <property type="match status" value="1"/>
</dbReference>
<evidence type="ECO:0000313" key="5">
    <source>
        <dbReference type="Proteomes" id="UP000199111"/>
    </source>
</evidence>
<keyword evidence="5" id="KW-1185">Reference proteome</keyword>
<gene>
    <name evidence="4" type="ORF">SAMN05216275_105358</name>
</gene>
<dbReference type="PANTHER" id="PTHR30319:SF1">
    <property type="entry name" value="TRANSCRIPTIONAL REPRESSOR PAAX"/>
    <property type="match status" value="1"/>
</dbReference>
<evidence type="ECO:0000259" key="2">
    <source>
        <dbReference type="Pfam" id="PF08223"/>
    </source>
</evidence>
<evidence type="ECO:0000313" key="4">
    <source>
        <dbReference type="EMBL" id="SFI91561.1"/>
    </source>
</evidence>
<dbReference type="Pfam" id="PF20803">
    <property type="entry name" value="PaaX_M"/>
    <property type="match status" value="1"/>
</dbReference>
<dbReference type="PANTHER" id="PTHR30319">
    <property type="entry name" value="PHENYLACETIC ACID REGULATOR-RELATED TRANSCRIPTIONAL REPRESSOR"/>
    <property type="match status" value="1"/>
</dbReference>
<feature type="domain" description="Transcriptional repressor PaaX-like C-terminal" evidence="2">
    <location>
        <begin position="184"/>
        <end position="239"/>
    </location>
</feature>
<protein>
    <submittedName>
        <fullName evidence="4">Transcriptional regulator, PaaX family</fullName>
    </submittedName>
</protein>
<feature type="domain" description="Transcriptional repressor PaaX-like central Cas2-like" evidence="3">
    <location>
        <begin position="92"/>
        <end position="140"/>
    </location>
</feature>
<dbReference type="Proteomes" id="UP000199111">
    <property type="component" value="Unassembled WGS sequence"/>
</dbReference>
<dbReference type="AlphaFoldDB" id="A0A1I3M3H2"/>
<reference evidence="5" key="1">
    <citation type="submission" date="2016-10" db="EMBL/GenBank/DDBJ databases">
        <authorList>
            <person name="Varghese N."/>
            <person name="Submissions S."/>
        </authorList>
    </citation>
    <scope>NUCLEOTIDE SEQUENCE [LARGE SCALE GENOMIC DNA]</scope>
    <source>
        <strain evidence="5">CGMCC 4.2126</strain>
    </source>
</reference>
<dbReference type="InterPro" id="IPR048846">
    <property type="entry name" value="PaaX-like_central"/>
</dbReference>
<dbReference type="Gene3D" id="1.10.10.10">
    <property type="entry name" value="Winged helix-like DNA-binding domain superfamily/Winged helix DNA-binding domain"/>
    <property type="match status" value="1"/>
</dbReference>